<protein>
    <submittedName>
        <fullName evidence="3">Universal stress protein</fullName>
    </submittedName>
</protein>
<dbReference type="Gene3D" id="3.40.50.620">
    <property type="entry name" value="HUPs"/>
    <property type="match status" value="1"/>
</dbReference>
<dbReference type="Proteomes" id="UP001549749">
    <property type="component" value="Unassembled WGS sequence"/>
</dbReference>
<feature type="domain" description="UspA" evidence="2">
    <location>
        <begin position="4"/>
        <end position="139"/>
    </location>
</feature>
<comment type="similarity">
    <text evidence="1">Belongs to the universal stress protein A family.</text>
</comment>
<dbReference type="EMBL" id="JBEXAC010000004">
    <property type="protein sequence ID" value="MET7001551.1"/>
    <property type="molecule type" value="Genomic_DNA"/>
</dbReference>
<dbReference type="PRINTS" id="PR01438">
    <property type="entry name" value="UNVRSLSTRESS"/>
</dbReference>
<dbReference type="InterPro" id="IPR006015">
    <property type="entry name" value="Universal_stress_UspA"/>
</dbReference>
<sequence>MSGIMIAIDLSPFSVDVVNAGVELARKLQLPVTLLTIVEQSLGVALPEAGPAFIDDWEERLRLAEERMKDFTREHAGVDIKAEVMLGRPKEDTLASAREKGAEMLVIGTRGRTGLEHMLMGSTAEYIIRHSTIPVLVVPFNKGKH</sequence>
<accession>A0ABV2TET4</accession>
<comment type="caution">
    <text evidence="3">The sequence shown here is derived from an EMBL/GenBank/DDBJ whole genome shotgun (WGS) entry which is preliminary data.</text>
</comment>
<dbReference type="InterPro" id="IPR006016">
    <property type="entry name" value="UspA"/>
</dbReference>
<evidence type="ECO:0000313" key="3">
    <source>
        <dbReference type="EMBL" id="MET7001551.1"/>
    </source>
</evidence>
<organism evidence="3 4">
    <name type="scientific">Chitinophaga defluvii</name>
    <dbReference type="NCBI Taxonomy" id="3163343"/>
    <lineage>
        <taxon>Bacteria</taxon>
        <taxon>Pseudomonadati</taxon>
        <taxon>Bacteroidota</taxon>
        <taxon>Chitinophagia</taxon>
        <taxon>Chitinophagales</taxon>
        <taxon>Chitinophagaceae</taxon>
        <taxon>Chitinophaga</taxon>
    </lineage>
</organism>
<evidence type="ECO:0000256" key="1">
    <source>
        <dbReference type="ARBA" id="ARBA00008791"/>
    </source>
</evidence>
<reference evidence="3 4" key="1">
    <citation type="submission" date="2024-06" db="EMBL/GenBank/DDBJ databases">
        <title>Chitinophaga defluvii sp. nov., isolated from municipal sewage.</title>
        <authorList>
            <person name="Zhang L."/>
        </authorList>
    </citation>
    <scope>NUCLEOTIDE SEQUENCE [LARGE SCALE GENOMIC DNA]</scope>
    <source>
        <strain evidence="3 4">H8</strain>
    </source>
</reference>
<dbReference type="CDD" id="cd00293">
    <property type="entry name" value="USP-like"/>
    <property type="match status" value="1"/>
</dbReference>
<keyword evidence="4" id="KW-1185">Reference proteome</keyword>
<dbReference type="RefSeq" id="WP_354664124.1">
    <property type="nucleotide sequence ID" value="NZ_JBEXAC010000004.1"/>
</dbReference>
<gene>
    <name evidence="3" type="ORF">ABR189_29485</name>
</gene>
<evidence type="ECO:0000259" key="2">
    <source>
        <dbReference type="Pfam" id="PF00582"/>
    </source>
</evidence>
<dbReference type="Pfam" id="PF00582">
    <property type="entry name" value="Usp"/>
    <property type="match status" value="1"/>
</dbReference>
<dbReference type="InterPro" id="IPR014729">
    <property type="entry name" value="Rossmann-like_a/b/a_fold"/>
</dbReference>
<evidence type="ECO:0000313" key="4">
    <source>
        <dbReference type="Proteomes" id="UP001549749"/>
    </source>
</evidence>
<name>A0ABV2TET4_9BACT</name>
<dbReference type="SUPFAM" id="SSF52402">
    <property type="entry name" value="Adenine nucleotide alpha hydrolases-like"/>
    <property type="match status" value="1"/>
</dbReference>
<proteinExistence type="inferred from homology"/>
<dbReference type="PANTHER" id="PTHR46268">
    <property type="entry name" value="STRESS RESPONSE PROTEIN NHAX"/>
    <property type="match status" value="1"/>
</dbReference>
<dbReference type="PANTHER" id="PTHR46268:SF6">
    <property type="entry name" value="UNIVERSAL STRESS PROTEIN UP12"/>
    <property type="match status" value="1"/>
</dbReference>